<dbReference type="EMBL" id="VOAH01000003">
    <property type="protein sequence ID" value="TVP41526.1"/>
    <property type="molecule type" value="Genomic_DNA"/>
</dbReference>
<organism evidence="2 3">
    <name type="scientific">Candidatus Nitrosocosmicus arcticus</name>
    <dbReference type="NCBI Taxonomy" id="2035267"/>
    <lineage>
        <taxon>Archaea</taxon>
        <taxon>Nitrososphaerota</taxon>
        <taxon>Nitrososphaeria</taxon>
        <taxon>Nitrososphaerales</taxon>
        <taxon>Nitrososphaeraceae</taxon>
        <taxon>Candidatus Nitrosocosmicus</taxon>
    </lineage>
</organism>
<dbReference type="InterPro" id="IPR045851">
    <property type="entry name" value="AMP-bd_C_sf"/>
</dbReference>
<dbReference type="Pfam" id="PF13193">
    <property type="entry name" value="AMP-binding_C"/>
    <property type="match status" value="1"/>
</dbReference>
<keyword evidence="3" id="KW-1185">Reference proteome</keyword>
<dbReference type="PANTHER" id="PTHR24095:SF14">
    <property type="entry name" value="ACETYL-COENZYME A SYNTHETASE 1"/>
    <property type="match status" value="1"/>
</dbReference>
<evidence type="ECO:0000313" key="2">
    <source>
        <dbReference type="EMBL" id="TVP41526.1"/>
    </source>
</evidence>
<accession>A0A557SY44</accession>
<proteinExistence type="predicted"/>
<sequence length="151" mass="16843">MVIKFGRIHKICGISGRVDDIMKISGHRIDPSEIEEVLTSYSGIVESAAVSIPDELTGESVCIFCVLNNANITNQTKSSIKKDLEKLLISRIGKFLLPKAIYFVNDLPKNRSGKILRRLMRKKLLDIKISKDDLLLVENPESLGSFSIIKS</sequence>
<dbReference type="GO" id="GO:0003987">
    <property type="term" value="F:acetate-CoA ligase activity"/>
    <property type="evidence" value="ECO:0007669"/>
    <property type="project" value="TreeGrafter"/>
</dbReference>
<dbReference type="SUPFAM" id="SSF56801">
    <property type="entry name" value="Acetyl-CoA synthetase-like"/>
    <property type="match status" value="1"/>
</dbReference>
<evidence type="ECO:0000259" key="1">
    <source>
        <dbReference type="Pfam" id="PF13193"/>
    </source>
</evidence>
<keyword evidence="2" id="KW-0436">Ligase</keyword>
<name>A0A557SY44_9ARCH</name>
<dbReference type="Gene3D" id="3.30.300.30">
    <property type="match status" value="1"/>
</dbReference>
<evidence type="ECO:0000313" key="3">
    <source>
        <dbReference type="Proteomes" id="UP000315289"/>
    </source>
</evidence>
<gene>
    <name evidence="2" type="ORF">NARC_30241</name>
</gene>
<comment type="caution">
    <text evidence="2">The sequence shown here is derived from an EMBL/GenBank/DDBJ whole genome shotgun (WGS) entry which is preliminary data.</text>
</comment>
<dbReference type="InterPro" id="IPR025110">
    <property type="entry name" value="AMP-bd_C"/>
</dbReference>
<feature type="domain" description="AMP-binding enzyme C-terminal" evidence="1">
    <location>
        <begin position="33"/>
        <end position="114"/>
    </location>
</feature>
<reference evidence="2 3" key="1">
    <citation type="journal article" date="2019" name="Front. Microbiol.">
        <title>Ammonia Oxidation by the Arctic Terrestrial Thaumarchaeote Candidatus Nitrosocosmicus arcticus Is Stimulated by Increasing Temperatures.</title>
        <authorList>
            <person name="Alves R.J.E."/>
            <person name="Kerou M."/>
            <person name="Zappe A."/>
            <person name="Bittner R."/>
            <person name="Abby S.S."/>
            <person name="Schmidt H.A."/>
            <person name="Pfeifer K."/>
            <person name="Schleper C."/>
        </authorList>
    </citation>
    <scope>NUCLEOTIDE SEQUENCE [LARGE SCALE GENOMIC DNA]</scope>
    <source>
        <strain evidence="2 3">Kfb</strain>
    </source>
</reference>
<dbReference type="PANTHER" id="PTHR24095">
    <property type="entry name" value="ACETYL-COENZYME A SYNTHETASE"/>
    <property type="match status" value="1"/>
</dbReference>
<dbReference type="AlphaFoldDB" id="A0A557SY44"/>
<dbReference type="Proteomes" id="UP000315289">
    <property type="component" value="Unassembled WGS sequence"/>
</dbReference>
<dbReference type="GO" id="GO:0006085">
    <property type="term" value="P:acetyl-CoA biosynthetic process"/>
    <property type="evidence" value="ECO:0007669"/>
    <property type="project" value="TreeGrafter"/>
</dbReference>
<protein>
    <submittedName>
        <fullName evidence="2">AMP-dependent synthetase and ligase</fullName>
    </submittedName>
</protein>